<evidence type="ECO:0000259" key="3">
    <source>
        <dbReference type="Pfam" id="PF01494"/>
    </source>
</evidence>
<keyword evidence="5" id="KW-1185">Reference proteome</keyword>
<dbReference type="SUPFAM" id="SSF54373">
    <property type="entry name" value="FAD-linked reductases, C-terminal domain"/>
    <property type="match status" value="1"/>
</dbReference>
<comment type="caution">
    <text evidence="4">The sequence shown here is derived from an EMBL/GenBank/DDBJ whole genome shotgun (WGS) entry which is preliminary data.</text>
</comment>
<proteinExistence type="predicted"/>
<dbReference type="EMBL" id="RWKW01000057">
    <property type="protein sequence ID" value="RST85310.1"/>
    <property type="molecule type" value="Genomic_DNA"/>
</dbReference>
<dbReference type="PANTHER" id="PTHR13789">
    <property type="entry name" value="MONOOXYGENASE"/>
    <property type="match status" value="1"/>
</dbReference>
<keyword evidence="2" id="KW-0503">Monooxygenase</keyword>
<dbReference type="Gene3D" id="3.30.9.30">
    <property type="match status" value="1"/>
</dbReference>
<dbReference type="GO" id="GO:0071949">
    <property type="term" value="F:FAD binding"/>
    <property type="evidence" value="ECO:0007669"/>
    <property type="project" value="InterPro"/>
</dbReference>
<dbReference type="PRINTS" id="PR00420">
    <property type="entry name" value="RNGMNOXGNASE"/>
</dbReference>
<protein>
    <submittedName>
        <fullName evidence="4">Flavin-dependent oxidoreductase</fullName>
    </submittedName>
</protein>
<dbReference type="InterPro" id="IPR002938">
    <property type="entry name" value="FAD-bd"/>
</dbReference>
<evidence type="ECO:0000313" key="5">
    <source>
        <dbReference type="Proteomes" id="UP000278398"/>
    </source>
</evidence>
<dbReference type="AlphaFoldDB" id="A0A3S0A718"/>
<sequence length="428" mass="45667">MPEPVVLIAGGGIGGLSVALTLHQIGVRCIVFESVRSLKPLGVGINIQPNAVRELDDLGIGAAELDRVGLPAREWALVGLNGNDVYSEPRGLEAGYAWPQYAVHRGRLQMLLHDKVVERLGAEAVRLDSRVTGYRNEADGTVSVFVQHADGTTSEVSGALLIGADGIHSAVRAQMHPDQPPIHWGGAVMWRGTSLGKPIRSGASFVGLGTHRHRVVFYPISHPDPQSGLSVINWIAEVTWDASKGWQGGDWNKRVAIDDFIHHFDGWTFDWLDVPAMLAGATDVFEYPMIDRDPVPTWRDGAVALLGDAAHAMYPTGSNGASQAIVDARVLGACMVEHGVTPEALAAYDERLCGPISAVILRNRGAGPFGLLNLVDERCGGAFDDIDDVIPAEERAAFMAGYKAAAGFAIEKLNAAPPTIAPGARVRP</sequence>
<dbReference type="Pfam" id="PF01494">
    <property type="entry name" value="FAD_binding_3"/>
    <property type="match status" value="1"/>
</dbReference>
<feature type="domain" description="FAD-binding" evidence="3">
    <location>
        <begin position="6"/>
        <end position="337"/>
    </location>
</feature>
<evidence type="ECO:0000313" key="4">
    <source>
        <dbReference type="EMBL" id="RST85310.1"/>
    </source>
</evidence>
<dbReference type="InterPro" id="IPR036188">
    <property type="entry name" value="FAD/NAD-bd_sf"/>
</dbReference>
<evidence type="ECO:0000256" key="2">
    <source>
        <dbReference type="ARBA" id="ARBA00023033"/>
    </source>
</evidence>
<dbReference type="Proteomes" id="UP000278398">
    <property type="component" value="Unassembled WGS sequence"/>
</dbReference>
<organism evidence="4 5">
    <name type="scientific">Aquibium carbonis</name>
    <dbReference type="NCBI Taxonomy" id="2495581"/>
    <lineage>
        <taxon>Bacteria</taxon>
        <taxon>Pseudomonadati</taxon>
        <taxon>Pseudomonadota</taxon>
        <taxon>Alphaproteobacteria</taxon>
        <taxon>Hyphomicrobiales</taxon>
        <taxon>Phyllobacteriaceae</taxon>
        <taxon>Aquibium</taxon>
    </lineage>
</organism>
<dbReference type="SUPFAM" id="SSF51905">
    <property type="entry name" value="FAD/NAD(P)-binding domain"/>
    <property type="match status" value="1"/>
</dbReference>
<dbReference type="GO" id="GO:0004497">
    <property type="term" value="F:monooxygenase activity"/>
    <property type="evidence" value="ECO:0007669"/>
    <property type="project" value="UniProtKB-KW"/>
</dbReference>
<dbReference type="NCBIfam" id="NF005720">
    <property type="entry name" value="PRK07538.1"/>
    <property type="match status" value="1"/>
</dbReference>
<dbReference type="Gene3D" id="3.50.50.60">
    <property type="entry name" value="FAD/NAD(P)-binding domain"/>
    <property type="match status" value="1"/>
</dbReference>
<dbReference type="OrthoDB" id="4230779at2"/>
<dbReference type="RefSeq" id="WP_126701021.1">
    <property type="nucleotide sequence ID" value="NZ_RWKW01000057.1"/>
</dbReference>
<evidence type="ECO:0000256" key="1">
    <source>
        <dbReference type="ARBA" id="ARBA00023002"/>
    </source>
</evidence>
<keyword evidence="1" id="KW-0560">Oxidoreductase</keyword>
<name>A0A3S0A718_9HYPH</name>
<gene>
    <name evidence="4" type="ORF">EJC49_16415</name>
</gene>
<reference evidence="4 5" key="1">
    <citation type="submission" date="2018-12" db="EMBL/GenBank/DDBJ databases">
        <title>Mesorhizobium carbonis sp. nov., isolated from coal mine water.</title>
        <authorList>
            <person name="Xin W."/>
            <person name="Xu Z."/>
            <person name="Xiang F."/>
            <person name="Zhang J."/>
            <person name="Xi L."/>
            <person name="Liu J."/>
        </authorList>
    </citation>
    <scope>NUCLEOTIDE SEQUENCE [LARGE SCALE GENOMIC DNA]</scope>
    <source>
        <strain evidence="4 5">B2.3</strain>
    </source>
</reference>
<accession>A0A3S0A718</accession>
<dbReference type="InterPro" id="IPR050493">
    <property type="entry name" value="FAD-dep_Monooxygenase_BioMet"/>
</dbReference>
<dbReference type="PANTHER" id="PTHR13789:SF268">
    <property type="entry name" value="5-METHYLPHENAZINE-1-CARBOXYLATE 1-MONOOXYGENASE"/>
    <property type="match status" value="1"/>
</dbReference>